<dbReference type="PANTHER" id="PTHR34388:SF1">
    <property type="entry name" value="DNA POLYMERASE III SUBUNIT DELTA"/>
    <property type="match status" value="1"/>
</dbReference>
<keyword evidence="4" id="KW-0239">DNA-directed DNA polymerase</keyword>
<dbReference type="InterPro" id="IPR005790">
    <property type="entry name" value="DNA_polIII_delta"/>
</dbReference>
<protein>
    <submittedName>
        <fullName evidence="5">Uncharacterized protein</fullName>
    </submittedName>
</protein>
<dbReference type="PANTHER" id="PTHR34388">
    <property type="entry name" value="DNA POLYMERASE III SUBUNIT DELTA"/>
    <property type="match status" value="1"/>
</dbReference>
<dbReference type="Gene3D" id="1.20.272.10">
    <property type="match status" value="1"/>
</dbReference>
<evidence type="ECO:0000256" key="1">
    <source>
        <dbReference type="ARBA" id="ARBA00022679"/>
    </source>
</evidence>
<gene>
    <name evidence="5" type="ORF">METZ01_LOCUS15401</name>
</gene>
<evidence type="ECO:0000256" key="3">
    <source>
        <dbReference type="ARBA" id="ARBA00022705"/>
    </source>
</evidence>
<proteinExistence type="predicted"/>
<evidence type="ECO:0000256" key="2">
    <source>
        <dbReference type="ARBA" id="ARBA00022695"/>
    </source>
</evidence>
<dbReference type="EMBL" id="UINC01000876">
    <property type="protein sequence ID" value="SUZ62547.1"/>
    <property type="molecule type" value="Genomic_DNA"/>
</dbReference>
<dbReference type="GO" id="GO:0003887">
    <property type="term" value="F:DNA-directed DNA polymerase activity"/>
    <property type="evidence" value="ECO:0007669"/>
    <property type="project" value="UniProtKB-KW"/>
</dbReference>
<dbReference type="InterPro" id="IPR027417">
    <property type="entry name" value="P-loop_NTPase"/>
</dbReference>
<evidence type="ECO:0000313" key="5">
    <source>
        <dbReference type="EMBL" id="SUZ62547.1"/>
    </source>
</evidence>
<accession>A0A381P848</accession>
<keyword evidence="2" id="KW-0548">Nucleotidyltransferase</keyword>
<name>A0A381P848_9ZZZZ</name>
<dbReference type="GO" id="GO:0009360">
    <property type="term" value="C:DNA polymerase III complex"/>
    <property type="evidence" value="ECO:0007669"/>
    <property type="project" value="TreeGrafter"/>
</dbReference>
<dbReference type="AlphaFoldDB" id="A0A381P848"/>
<dbReference type="Gene3D" id="1.10.8.60">
    <property type="match status" value="1"/>
</dbReference>
<organism evidence="5">
    <name type="scientific">marine metagenome</name>
    <dbReference type="NCBI Taxonomy" id="408172"/>
    <lineage>
        <taxon>unclassified sequences</taxon>
        <taxon>metagenomes</taxon>
        <taxon>ecological metagenomes</taxon>
    </lineage>
</organism>
<keyword evidence="3" id="KW-0235">DNA replication</keyword>
<keyword evidence="1" id="KW-0808">Transferase</keyword>
<reference evidence="5" key="1">
    <citation type="submission" date="2018-05" db="EMBL/GenBank/DDBJ databases">
        <authorList>
            <person name="Lanie J.A."/>
            <person name="Ng W.-L."/>
            <person name="Kazmierczak K.M."/>
            <person name="Andrzejewski T.M."/>
            <person name="Davidsen T.M."/>
            <person name="Wayne K.J."/>
            <person name="Tettelin H."/>
            <person name="Glass J.I."/>
            <person name="Rusch D."/>
            <person name="Podicherti R."/>
            <person name="Tsui H.-C.T."/>
            <person name="Winkler M.E."/>
        </authorList>
    </citation>
    <scope>NUCLEOTIDE SEQUENCE</scope>
</reference>
<dbReference type="SUPFAM" id="SSF52540">
    <property type="entry name" value="P-loop containing nucleoside triphosphate hydrolases"/>
    <property type="match status" value="1"/>
</dbReference>
<sequence>MVKKTHFESLESVSFDCSEKSGVEDKILNSLTSIDLFESKKFLTIKNINKVSKKNRKTFINTISKNDGSNVIICTDSSFLGFDYKSNKNFIKNQFVNDLAPFFTVVDVSIPFESEMIRWVKIFSNDFDFKINSKIANDLVEIFGNNFSAIYNEISKLSIIADSIDGINQDWLDSFYDWKKNKQIWELNYAICDKDIDKILSSGLSILNQFGVLYITNSFFTIFEALFLAKLNNGTITDTSRKNLRGKIVNKISSSSEKYTLEEIERGINLLAGLDRKVKTRNIIDESEFTNLITQIYRYE</sequence>
<evidence type="ECO:0000256" key="4">
    <source>
        <dbReference type="ARBA" id="ARBA00022932"/>
    </source>
</evidence>
<dbReference type="NCBIfam" id="TIGR01128">
    <property type="entry name" value="holA"/>
    <property type="match status" value="1"/>
</dbReference>
<dbReference type="GO" id="GO:0003677">
    <property type="term" value="F:DNA binding"/>
    <property type="evidence" value="ECO:0007669"/>
    <property type="project" value="InterPro"/>
</dbReference>
<dbReference type="GO" id="GO:0006261">
    <property type="term" value="P:DNA-templated DNA replication"/>
    <property type="evidence" value="ECO:0007669"/>
    <property type="project" value="TreeGrafter"/>
</dbReference>